<sequence length="374" mass="42492">MLLSHVIFEWFVIRLNVIEKSMPTGSKDPDILLSWILDSLGLVKRKIESWGDEKEFGALHRIMSDALLLEPLKGWDIKTLGDVCGLSQTGMHHQMLKLKESGLVSSENNGRWHIYVLRGGSITAAINLLAAQSKEIIKLRLKELGHYIKDSDRRMRIPSELTDTNFKIKISEPSASKNNENKFDALINDLGLNGDRAKDSDNLAKRIFIELAKSSDPITILSLSDKLLESRSRIKRTLDRFRNSNIAERVPMLDRIAQDIYIGIMRQYNARGKEWLFNRGGFGRINDEIASELIYGMEEKSLDSAKVQEILTPLSIEKQKILLNTLGGRMPYGYRIKGSSGDEVKENVMRSVERSLLRIKTVAERLDKVITKDV</sequence>
<proteinExistence type="predicted"/>
<dbReference type="InterPro" id="IPR036390">
    <property type="entry name" value="WH_DNA-bd_sf"/>
</dbReference>
<evidence type="ECO:0000313" key="1">
    <source>
        <dbReference type="EMBL" id="ANV79851.1"/>
    </source>
</evidence>
<reference evidence="1" key="1">
    <citation type="submission" date="2014-11" db="EMBL/GenBank/DDBJ databases">
        <authorList>
            <person name="Zhu J."/>
            <person name="Qi W."/>
            <person name="Song R."/>
        </authorList>
    </citation>
    <scope>NUCLEOTIDE SEQUENCE</scope>
</reference>
<evidence type="ECO:0008006" key="2">
    <source>
        <dbReference type="Google" id="ProtNLM"/>
    </source>
</evidence>
<dbReference type="InterPro" id="IPR036388">
    <property type="entry name" value="WH-like_DNA-bd_sf"/>
</dbReference>
<reference evidence="1" key="2">
    <citation type="journal article" date="2015" name="ISME J.">
        <title>A new class of marine Euryarchaeota group II from the Mediterranean deep chlorophyll maximum.</title>
        <authorList>
            <person name="Martin-Cuadrado A.B."/>
            <person name="Garcia-Heredia I."/>
            <person name="Molto A.G."/>
            <person name="Lopez-Ubeda R."/>
            <person name="Kimes N."/>
            <person name="Lopez-Garcia P."/>
            <person name="Moreira D."/>
            <person name="Rodriguez-Valera F."/>
        </authorList>
    </citation>
    <scope>NUCLEOTIDE SEQUENCE</scope>
</reference>
<dbReference type="SUPFAM" id="SSF46785">
    <property type="entry name" value="Winged helix' DNA-binding domain"/>
    <property type="match status" value="1"/>
</dbReference>
<protein>
    <recommendedName>
        <fullName evidence="2">HTH arsR-type domain-containing protein</fullName>
    </recommendedName>
</protein>
<name>A0A1B1TC38_9ARCH</name>
<dbReference type="Gene3D" id="1.10.10.10">
    <property type="entry name" value="Winged helix-like DNA-binding domain superfamily/Winged helix DNA-binding domain"/>
    <property type="match status" value="1"/>
</dbReference>
<dbReference type="EMBL" id="KP211853">
    <property type="protein sequence ID" value="ANV79851.1"/>
    <property type="molecule type" value="Genomic_DNA"/>
</dbReference>
<accession>A0A1B1TC38</accession>
<organism evidence="1">
    <name type="scientific">uncultured Poseidoniia archaeon</name>
    <dbReference type="NCBI Taxonomy" id="1697135"/>
    <lineage>
        <taxon>Archaea</taxon>
        <taxon>Methanobacteriati</taxon>
        <taxon>Thermoplasmatota</taxon>
        <taxon>Candidatus Poseidoniia</taxon>
        <taxon>environmental samples</taxon>
    </lineage>
</organism>
<dbReference type="AlphaFoldDB" id="A0A1B1TC38"/>